<dbReference type="InterPro" id="IPR020610">
    <property type="entry name" value="Thiolase_AS"/>
</dbReference>
<dbReference type="InterPro" id="IPR016039">
    <property type="entry name" value="Thiolase-like"/>
</dbReference>
<reference evidence="8 9" key="1">
    <citation type="submission" date="2015-11" db="EMBL/GenBank/DDBJ databases">
        <title>Genomic analysis of 38 Legionella species identifies large and diverse effector repertoires.</title>
        <authorList>
            <person name="Burstein D."/>
            <person name="Amaro F."/>
            <person name="Zusman T."/>
            <person name="Lifshitz Z."/>
            <person name="Cohen O."/>
            <person name="Gilbert J.A."/>
            <person name="Pupko T."/>
            <person name="Shuman H.A."/>
            <person name="Segal G."/>
        </authorList>
    </citation>
    <scope>NUCLEOTIDE SEQUENCE [LARGE SCALE GENOMIC DNA]</scope>
    <source>
        <strain evidence="8 9">ATCC 51914</strain>
    </source>
</reference>
<dbReference type="InterPro" id="IPR020617">
    <property type="entry name" value="Thiolase_C"/>
</dbReference>
<dbReference type="Gene3D" id="3.40.47.10">
    <property type="match status" value="1"/>
</dbReference>
<dbReference type="InterPro" id="IPR002155">
    <property type="entry name" value="Thiolase"/>
</dbReference>
<proteinExistence type="inferred from homology"/>
<dbReference type="AlphaFoldDB" id="A0A0W1A0Y2"/>
<evidence type="ECO:0000259" key="6">
    <source>
        <dbReference type="Pfam" id="PF00108"/>
    </source>
</evidence>
<dbReference type="RefSeq" id="WP_058481641.1">
    <property type="nucleotide sequence ID" value="NZ_CAAAIQ010000005.1"/>
</dbReference>
<dbReference type="CDD" id="cd00751">
    <property type="entry name" value="thiolase"/>
    <property type="match status" value="1"/>
</dbReference>
<dbReference type="PANTHER" id="PTHR18919:SF151">
    <property type="entry name" value="BLR2427 PROTEIN"/>
    <property type="match status" value="1"/>
</dbReference>
<dbReference type="EC" id="2.3.1.9" evidence="8"/>
<keyword evidence="3 5" id="KW-0012">Acyltransferase</keyword>
<organism evidence="8 9">
    <name type="scientific">Legionella waltersii</name>
    <dbReference type="NCBI Taxonomy" id="66969"/>
    <lineage>
        <taxon>Bacteria</taxon>
        <taxon>Pseudomonadati</taxon>
        <taxon>Pseudomonadota</taxon>
        <taxon>Gammaproteobacteria</taxon>
        <taxon>Legionellales</taxon>
        <taxon>Legionellaceae</taxon>
        <taxon>Legionella</taxon>
    </lineage>
</organism>
<evidence type="ECO:0000256" key="4">
    <source>
        <dbReference type="PIRSR" id="PIRSR000429-1"/>
    </source>
</evidence>
<keyword evidence="2 5" id="KW-0808">Transferase</keyword>
<feature type="active site" description="Acyl-thioester intermediate" evidence="4">
    <location>
        <position position="95"/>
    </location>
</feature>
<evidence type="ECO:0000256" key="1">
    <source>
        <dbReference type="ARBA" id="ARBA00010982"/>
    </source>
</evidence>
<keyword evidence="9" id="KW-1185">Reference proteome</keyword>
<feature type="active site" description="Proton acceptor" evidence="4">
    <location>
        <position position="388"/>
    </location>
</feature>
<accession>A0A0W1A0Y2</accession>
<evidence type="ECO:0000313" key="8">
    <source>
        <dbReference type="EMBL" id="KTD75005.1"/>
    </source>
</evidence>
<dbReference type="PATRIC" id="fig|66969.6.peg.3331"/>
<dbReference type="SUPFAM" id="SSF53901">
    <property type="entry name" value="Thiolase-like"/>
    <property type="match status" value="2"/>
</dbReference>
<dbReference type="PROSITE" id="PS00737">
    <property type="entry name" value="THIOLASE_2"/>
    <property type="match status" value="1"/>
</dbReference>
<dbReference type="Proteomes" id="UP000054729">
    <property type="component" value="Unassembled WGS sequence"/>
</dbReference>
<evidence type="ECO:0000256" key="2">
    <source>
        <dbReference type="ARBA" id="ARBA00022679"/>
    </source>
</evidence>
<evidence type="ECO:0000259" key="7">
    <source>
        <dbReference type="Pfam" id="PF02803"/>
    </source>
</evidence>
<name>A0A0W1A0Y2_9GAMM</name>
<dbReference type="NCBIfam" id="NF006030">
    <property type="entry name" value="PRK08170.1"/>
    <property type="match status" value="1"/>
</dbReference>
<comment type="similarity">
    <text evidence="1 5">Belongs to the thiolase-like superfamily. Thiolase family.</text>
</comment>
<dbReference type="Pfam" id="PF00108">
    <property type="entry name" value="Thiolase_N"/>
    <property type="match status" value="1"/>
</dbReference>
<feature type="domain" description="Thiolase C-terminal" evidence="7">
    <location>
        <begin position="294"/>
        <end position="431"/>
    </location>
</feature>
<dbReference type="STRING" id="66969.Lwal_3046"/>
<evidence type="ECO:0000256" key="5">
    <source>
        <dbReference type="RuleBase" id="RU003557"/>
    </source>
</evidence>
<dbReference type="PROSITE" id="PS00099">
    <property type="entry name" value="THIOLASE_3"/>
    <property type="match status" value="1"/>
</dbReference>
<sequence length="439" mass="47139">MKHQSNISGRDVYVVDGSRTPFLKAKGIGPFTGSDLAVAAGTALLNRQSFDPSELDEVIIGSAMPGPDEANIARVIALRLGCGDKVPAFTVMRNCASGMQALDNAAMQISSGRSNLVLAGGTDAMSHAPLLFNEQMAGWLASWFSARSVGQKVALVTKFRPSFLAPVIALLRGLTDPIVGLNMGQTAEKVAFRFNITREQMDDFANQSHLKLAQAYAEQRMTEVVPMIDKKGRVYLQDDGFRADSNVEKLAKLKPFFDKKYGMVTPGNSSQITDGACLLLLASAEAVKKYKLPVIGRIVDSQWSALDPSQMGLGPVHAATPILERQKLKPSDLDCWEINEAFAAQVLGCFAAWDDEEYCKEQLNLQSALGAPSLEKLNRDGGAIAAGHPIGASGARIVLHALKSMEQRNESRGMAAICIGGGQGGAMYLERVTEVKGHE</sequence>
<feature type="active site" description="Proton acceptor" evidence="4">
    <location>
        <position position="418"/>
    </location>
</feature>
<dbReference type="Pfam" id="PF02803">
    <property type="entry name" value="Thiolase_C"/>
    <property type="match status" value="1"/>
</dbReference>
<evidence type="ECO:0000313" key="9">
    <source>
        <dbReference type="Proteomes" id="UP000054729"/>
    </source>
</evidence>
<dbReference type="InterPro" id="IPR020613">
    <property type="entry name" value="Thiolase_CS"/>
</dbReference>
<gene>
    <name evidence="8" type="ORF">Lwal_3046</name>
</gene>
<dbReference type="NCBIfam" id="TIGR01930">
    <property type="entry name" value="AcCoA-C-Actrans"/>
    <property type="match status" value="1"/>
</dbReference>
<dbReference type="InterPro" id="IPR020616">
    <property type="entry name" value="Thiolase_N"/>
</dbReference>
<dbReference type="OrthoDB" id="1402717at2"/>
<comment type="caution">
    <text evidence="8">The sequence shown here is derived from an EMBL/GenBank/DDBJ whole genome shotgun (WGS) entry which is preliminary data.</text>
</comment>
<dbReference type="GO" id="GO:0003985">
    <property type="term" value="F:acetyl-CoA C-acetyltransferase activity"/>
    <property type="evidence" value="ECO:0007669"/>
    <property type="project" value="UniProtKB-EC"/>
</dbReference>
<feature type="domain" description="Thiolase N-terminal" evidence="6">
    <location>
        <begin position="12"/>
        <end position="284"/>
    </location>
</feature>
<evidence type="ECO:0000256" key="3">
    <source>
        <dbReference type="ARBA" id="ARBA00023315"/>
    </source>
</evidence>
<protein>
    <submittedName>
        <fullName evidence="8">Acetyl-CoA acetyltransferase</fullName>
        <ecNumber evidence="8">2.3.1.9</ecNumber>
    </submittedName>
</protein>
<dbReference type="EMBL" id="LNZB01000060">
    <property type="protein sequence ID" value="KTD75005.1"/>
    <property type="molecule type" value="Genomic_DNA"/>
</dbReference>
<dbReference type="PANTHER" id="PTHR18919">
    <property type="entry name" value="ACETYL-COA C-ACYLTRANSFERASE"/>
    <property type="match status" value="1"/>
</dbReference>
<dbReference type="PIRSF" id="PIRSF000429">
    <property type="entry name" value="Ac-CoA_Ac_transf"/>
    <property type="match status" value="1"/>
</dbReference>